<dbReference type="SUPFAM" id="SSF53955">
    <property type="entry name" value="Lysozyme-like"/>
    <property type="match status" value="1"/>
</dbReference>
<dbReference type="GO" id="GO:0008658">
    <property type="term" value="F:penicillin binding"/>
    <property type="evidence" value="ECO:0007669"/>
    <property type="project" value="InterPro"/>
</dbReference>
<dbReference type="PANTHER" id="PTHR32282">
    <property type="entry name" value="BINDING PROTEIN TRANSPEPTIDASE, PUTATIVE-RELATED"/>
    <property type="match status" value="1"/>
</dbReference>
<dbReference type="Proteomes" id="UP000654947">
    <property type="component" value="Unassembled WGS sequence"/>
</dbReference>
<evidence type="ECO:0000313" key="12">
    <source>
        <dbReference type="EMBL" id="GHD35430.1"/>
    </source>
</evidence>
<dbReference type="EMBL" id="BMXL01000034">
    <property type="protein sequence ID" value="GHD35430.1"/>
    <property type="molecule type" value="Genomic_DNA"/>
</dbReference>
<dbReference type="Gene3D" id="3.40.710.10">
    <property type="entry name" value="DD-peptidase/beta-lactamase superfamily"/>
    <property type="match status" value="1"/>
</dbReference>
<evidence type="ECO:0000256" key="6">
    <source>
        <dbReference type="ARBA" id="ARBA00023268"/>
    </source>
</evidence>
<feature type="compositionally biased region" description="Acidic residues" evidence="9">
    <location>
        <begin position="678"/>
        <end position="689"/>
    </location>
</feature>
<dbReference type="InterPro" id="IPR050396">
    <property type="entry name" value="Glycosyltr_51/Transpeptidase"/>
</dbReference>
<evidence type="ECO:0000256" key="4">
    <source>
        <dbReference type="ARBA" id="ARBA00022679"/>
    </source>
</evidence>
<feature type="compositionally biased region" description="Low complexity" evidence="9">
    <location>
        <begin position="659"/>
        <end position="668"/>
    </location>
</feature>
<feature type="compositionally biased region" description="Polar residues" evidence="9">
    <location>
        <begin position="716"/>
        <end position="725"/>
    </location>
</feature>
<dbReference type="GO" id="GO:0030288">
    <property type="term" value="C:outer membrane-bounded periplasmic space"/>
    <property type="evidence" value="ECO:0007669"/>
    <property type="project" value="TreeGrafter"/>
</dbReference>
<sequence length="725" mass="77995">MTFGLLIIAGVATFAVFYALTPDADDLNHQAESELSATQIMWAGEEGDEGEGNVALTTGEVNRIPVEFEEIPDSVVSGVLAAEQHTFYDEPGISLTGTMRAVLSGGEAGGGSTITQQMARNYYAGLSQEQTIQRKIREIFISIKLGQQLDPDQILEQYLNTIYFGRNASGVEAAAQAYFDKPVSELDDAEGAFIGLIIQQPSAFANPTPDGPHDKVMRGERWEYLQQQLGELNKIEPDLGLPPEEANQLEFPEAVDYNPEEAGDPKLGYINNAVINEVERRYDGINGADIATKGYTIKTSLDEDLMVAAEEAFEVLPEMADDTMRGLTSVDPATGEIVAFNGGPNPVEVINNSLTHQTQAGSAYKPFVLATALRDNISLNSQFDGDSPQEFPGLQSPVQNAGDQSYGDVDLIQATADSINTPYVELMVQTGVQNVDQLAVDMGVNPARTETSLQGPLVALGTHQVNTLDMASAYATFAAQGQQRPAHMITELRNSKGEVIEPNDAEEIENGTEVLSSGVAADATHAMTQVVENGGGGNAALPDGRPVAGKTGTSSDAVSAWFVGYTPQLSTSVSLSRASAEPLQVSGQGNMEIFGGTTSAKVWSEYMAVAMEGKEVREFPPPQFVGEEQNYLPTPEPTEQPTEAPTEEPTEAPTEEPTEQPTEAPTSPEDCHWLDPNCEQEEIDCEDPQFEGHPDCQEEDPALPEDPGTDDDREGNNSLIRPNRE</sequence>
<dbReference type="InterPro" id="IPR023346">
    <property type="entry name" value="Lysozyme-like_dom_sf"/>
</dbReference>
<evidence type="ECO:0000256" key="5">
    <source>
        <dbReference type="ARBA" id="ARBA00022801"/>
    </source>
</evidence>
<dbReference type="SUPFAM" id="SSF56601">
    <property type="entry name" value="beta-lactamase/transpeptidase-like"/>
    <property type="match status" value="1"/>
</dbReference>
<organism evidence="12 13">
    <name type="scientific">Nocardiopsis kunsanensis</name>
    <dbReference type="NCBI Taxonomy" id="141693"/>
    <lineage>
        <taxon>Bacteria</taxon>
        <taxon>Bacillati</taxon>
        <taxon>Actinomycetota</taxon>
        <taxon>Actinomycetes</taxon>
        <taxon>Streptosporangiales</taxon>
        <taxon>Nocardiopsidaceae</taxon>
        <taxon>Nocardiopsis</taxon>
    </lineage>
</organism>
<dbReference type="RefSeq" id="WP_017577043.1">
    <property type="nucleotide sequence ID" value="NZ_BMXL01000034.1"/>
</dbReference>
<proteinExistence type="predicted"/>
<evidence type="ECO:0000256" key="8">
    <source>
        <dbReference type="ARBA" id="ARBA00049902"/>
    </source>
</evidence>
<dbReference type="InterPro" id="IPR012338">
    <property type="entry name" value="Beta-lactam/transpept-like"/>
</dbReference>
<feature type="compositionally biased region" description="Acidic residues" evidence="9">
    <location>
        <begin position="697"/>
        <end position="713"/>
    </location>
</feature>
<dbReference type="GO" id="GO:0006508">
    <property type="term" value="P:proteolysis"/>
    <property type="evidence" value="ECO:0007669"/>
    <property type="project" value="UniProtKB-KW"/>
</dbReference>
<evidence type="ECO:0000256" key="2">
    <source>
        <dbReference type="ARBA" id="ARBA00022670"/>
    </source>
</evidence>
<keyword evidence="6" id="KW-0511">Multifunctional enzyme</keyword>
<evidence type="ECO:0000256" key="7">
    <source>
        <dbReference type="ARBA" id="ARBA00034000"/>
    </source>
</evidence>
<comment type="catalytic activity">
    <reaction evidence="7">
        <text>Preferential cleavage: (Ac)2-L-Lys-D-Ala-|-D-Ala. Also transpeptidation of peptidyl-alanyl moieties that are N-acyl substituents of D-alanine.</text>
        <dbReference type="EC" id="3.4.16.4"/>
    </reaction>
</comment>
<dbReference type="InterPro" id="IPR036950">
    <property type="entry name" value="PBP_transglycosylase"/>
</dbReference>
<dbReference type="GO" id="GO:0009002">
    <property type="term" value="F:serine-type D-Ala-D-Ala carboxypeptidase activity"/>
    <property type="evidence" value="ECO:0007669"/>
    <property type="project" value="UniProtKB-EC"/>
</dbReference>
<dbReference type="PANTHER" id="PTHR32282:SF34">
    <property type="entry name" value="PENICILLIN-BINDING PROTEIN 1A"/>
    <property type="match status" value="1"/>
</dbReference>
<comment type="catalytic activity">
    <reaction evidence="8">
        <text>[GlcNAc-(1-&gt;4)-Mur2Ac(oyl-L-Ala-gamma-D-Glu-L-Lys-D-Ala-D-Ala)](n)-di-trans,octa-cis-undecaprenyl diphosphate + beta-D-GlcNAc-(1-&gt;4)-Mur2Ac(oyl-L-Ala-gamma-D-Glu-L-Lys-D-Ala-D-Ala)-di-trans,octa-cis-undecaprenyl diphosphate = [GlcNAc-(1-&gt;4)-Mur2Ac(oyl-L-Ala-gamma-D-Glu-L-Lys-D-Ala-D-Ala)](n+1)-di-trans,octa-cis-undecaprenyl diphosphate + di-trans,octa-cis-undecaprenyl diphosphate + H(+)</text>
        <dbReference type="Rhea" id="RHEA:23708"/>
        <dbReference type="Rhea" id="RHEA-COMP:9602"/>
        <dbReference type="Rhea" id="RHEA-COMP:9603"/>
        <dbReference type="ChEBI" id="CHEBI:15378"/>
        <dbReference type="ChEBI" id="CHEBI:58405"/>
        <dbReference type="ChEBI" id="CHEBI:60033"/>
        <dbReference type="ChEBI" id="CHEBI:78435"/>
        <dbReference type="EC" id="2.4.99.28"/>
    </reaction>
</comment>
<accession>A0A919CLS2</accession>
<dbReference type="GO" id="GO:0009252">
    <property type="term" value="P:peptidoglycan biosynthetic process"/>
    <property type="evidence" value="ECO:0007669"/>
    <property type="project" value="TreeGrafter"/>
</dbReference>
<feature type="domain" description="Glycosyl transferase family 51" evidence="11">
    <location>
        <begin position="57"/>
        <end position="205"/>
    </location>
</feature>
<evidence type="ECO:0000256" key="9">
    <source>
        <dbReference type="SAM" id="MobiDB-lite"/>
    </source>
</evidence>
<evidence type="ECO:0000256" key="1">
    <source>
        <dbReference type="ARBA" id="ARBA00022645"/>
    </source>
</evidence>
<keyword evidence="1 12" id="KW-0121">Carboxypeptidase</keyword>
<evidence type="ECO:0000259" key="11">
    <source>
        <dbReference type="Pfam" id="PF00912"/>
    </source>
</evidence>
<evidence type="ECO:0000313" key="13">
    <source>
        <dbReference type="Proteomes" id="UP000654947"/>
    </source>
</evidence>
<gene>
    <name evidence="12" type="ORF">GCM10007147_41860</name>
</gene>
<dbReference type="Pfam" id="PF00905">
    <property type="entry name" value="Transpeptidase"/>
    <property type="match status" value="1"/>
</dbReference>
<feature type="region of interest" description="Disordered" evidence="9">
    <location>
        <begin position="620"/>
        <end position="725"/>
    </location>
</feature>
<keyword evidence="13" id="KW-1185">Reference proteome</keyword>
<dbReference type="InterPro" id="IPR001460">
    <property type="entry name" value="PCN-bd_Tpept"/>
</dbReference>
<keyword evidence="2" id="KW-0645">Protease</keyword>
<dbReference type="AlphaFoldDB" id="A0A919CLS2"/>
<keyword evidence="4" id="KW-0808">Transferase</keyword>
<dbReference type="InterPro" id="IPR001264">
    <property type="entry name" value="Glyco_trans_51"/>
</dbReference>
<dbReference type="Gene3D" id="1.10.3810.10">
    <property type="entry name" value="Biosynthetic peptidoglycan transglycosylase-like"/>
    <property type="match status" value="1"/>
</dbReference>
<feature type="domain" description="Penicillin-binding protein transpeptidase" evidence="10">
    <location>
        <begin position="330"/>
        <end position="569"/>
    </location>
</feature>
<dbReference type="GO" id="GO:0008955">
    <property type="term" value="F:peptidoglycan glycosyltransferase activity"/>
    <property type="evidence" value="ECO:0007669"/>
    <property type="project" value="UniProtKB-EC"/>
</dbReference>
<reference evidence="12 13" key="1">
    <citation type="journal article" date="2014" name="Int. J. Syst. Evol. Microbiol.">
        <title>Complete genome sequence of Corynebacterium casei LMG S-19264T (=DSM 44701T), isolated from a smear-ripened cheese.</title>
        <authorList>
            <consortium name="US DOE Joint Genome Institute (JGI-PGF)"/>
            <person name="Walter F."/>
            <person name="Albersmeier A."/>
            <person name="Kalinowski J."/>
            <person name="Ruckert C."/>
        </authorList>
    </citation>
    <scope>NUCLEOTIDE SEQUENCE [LARGE SCALE GENOMIC DNA]</scope>
    <source>
        <strain evidence="12 13">KCTC 19473</strain>
    </source>
</reference>
<name>A0A919CLS2_9ACTN</name>
<feature type="compositionally biased region" description="Acidic residues" evidence="9">
    <location>
        <begin position="645"/>
        <end position="658"/>
    </location>
</feature>
<protein>
    <submittedName>
        <fullName evidence="12">Carboxypeptidase</fullName>
    </submittedName>
</protein>
<evidence type="ECO:0000259" key="10">
    <source>
        <dbReference type="Pfam" id="PF00905"/>
    </source>
</evidence>
<evidence type="ECO:0000256" key="3">
    <source>
        <dbReference type="ARBA" id="ARBA00022676"/>
    </source>
</evidence>
<dbReference type="Pfam" id="PF00912">
    <property type="entry name" value="Transgly"/>
    <property type="match status" value="1"/>
</dbReference>
<keyword evidence="3" id="KW-0328">Glycosyltransferase</keyword>
<comment type="caution">
    <text evidence="12">The sequence shown here is derived from an EMBL/GenBank/DDBJ whole genome shotgun (WGS) entry which is preliminary data.</text>
</comment>
<keyword evidence="5" id="KW-0378">Hydrolase</keyword>